<dbReference type="EMBL" id="UASJ01000001">
    <property type="protein sequence ID" value="SQB65699.1"/>
    <property type="molecule type" value="Genomic_DNA"/>
</dbReference>
<name>A0A2X3ARJ5_9ACTO</name>
<feature type="compositionally biased region" description="Basic residues" evidence="1">
    <location>
        <begin position="1"/>
        <end position="15"/>
    </location>
</feature>
<feature type="region of interest" description="Disordered" evidence="1">
    <location>
        <begin position="1"/>
        <end position="24"/>
    </location>
</feature>
<sequence length="77" mass="8464">MIEPKRKKKSGRKKKQGIDLTNAPVKRKAVRAARRVVASQAADLAALHGTEAELLDPPVYEVSRRGILAEPSRGTEF</sequence>
<accession>A0A2X3ARJ5</accession>
<dbReference type="EMBL" id="JABCUI010000002">
    <property type="protein sequence ID" value="NMW87313.1"/>
    <property type="molecule type" value="Genomic_DNA"/>
</dbReference>
<dbReference type="GeneID" id="55564960"/>
<dbReference type="AlphaFoldDB" id="A0A2X3ARJ5"/>
<evidence type="ECO:0000313" key="5">
    <source>
        <dbReference type="Proteomes" id="UP000553981"/>
    </source>
</evidence>
<evidence type="ECO:0000313" key="2">
    <source>
        <dbReference type="EMBL" id="NMW87313.1"/>
    </source>
</evidence>
<evidence type="ECO:0000256" key="1">
    <source>
        <dbReference type="SAM" id="MobiDB-lite"/>
    </source>
</evidence>
<evidence type="ECO:0000313" key="4">
    <source>
        <dbReference type="Proteomes" id="UP000250245"/>
    </source>
</evidence>
<proteinExistence type="predicted"/>
<reference evidence="3 4" key="1">
    <citation type="submission" date="2018-06" db="EMBL/GenBank/DDBJ databases">
        <authorList>
            <consortium name="Pathogen Informatics"/>
            <person name="Doyle S."/>
        </authorList>
    </citation>
    <scope>NUCLEOTIDE SEQUENCE [LARGE SCALE GENOMIC DNA]</scope>
    <source>
        <strain evidence="3 4">NCTC11820</strain>
    </source>
</reference>
<dbReference type="RefSeq" id="WP_004007675.1">
    <property type="nucleotide sequence ID" value="NZ_CAMYEK010000018.1"/>
</dbReference>
<evidence type="ECO:0000313" key="3">
    <source>
        <dbReference type="EMBL" id="SQB65699.1"/>
    </source>
</evidence>
<dbReference type="Proteomes" id="UP000250245">
    <property type="component" value="Unassembled WGS sequence"/>
</dbReference>
<organism evidence="3 4">
    <name type="scientific">Mobiluncus curtisii</name>
    <dbReference type="NCBI Taxonomy" id="2051"/>
    <lineage>
        <taxon>Bacteria</taxon>
        <taxon>Bacillati</taxon>
        <taxon>Actinomycetota</taxon>
        <taxon>Actinomycetes</taxon>
        <taxon>Actinomycetales</taxon>
        <taxon>Actinomycetaceae</taxon>
        <taxon>Mobiluncus</taxon>
    </lineage>
</organism>
<gene>
    <name evidence="2" type="ORF">HHJ67_06045</name>
    <name evidence="3" type="ORF">NCTC11820_01770</name>
</gene>
<dbReference type="Proteomes" id="UP000553981">
    <property type="component" value="Unassembled WGS sequence"/>
</dbReference>
<protein>
    <submittedName>
        <fullName evidence="3">Uncharacterized protein</fullName>
    </submittedName>
</protein>
<reference evidence="2 5" key="2">
    <citation type="submission" date="2020-04" db="EMBL/GenBank/DDBJ databases">
        <title>Antimicrobial susceptibility and clonality of vaginal-derived multi-drug resistant Mobiluncus isolates in China.</title>
        <authorList>
            <person name="Zhang X."/>
        </authorList>
    </citation>
    <scope>NUCLEOTIDE SEQUENCE [LARGE SCALE GENOMIC DNA]</scope>
    <source>
        <strain evidence="2 5">19</strain>
    </source>
</reference>